<keyword evidence="3" id="KW-1003">Cell membrane</keyword>
<evidence type="ECO:0000256" key="4">
    <source>
        <dbReference type="ARBA" id="ARBA00022692"/>
    </source>
</evidence>
<accession>A0A6L8WBM2</accession>
<comment type="caution">
    <text evidence="9">The sequence shown here is derived from an EMBL/GenBank/DDBJ whole genome shotgun (WGS) entry which is preliminary data.</text>
</comment>
<evidence type="ECO:0000256" key="8">
    <source>
        <dbReference type="SAM" id="Phobius"/>
    </source>
</evidence>
<dbReference type="NCBIfam" id="TIGR03426">
    <property type="entry name" value="shape_MreD"/>
    <property type="match status" value="1"/>
</dbReference>
<feature type="transmembrane region" description="Helical" evidence="8">
    <location>
        <begin position="143"/>
        <end position="163"/>
    </location>
</feature>
<keyword evidence="7 8" id="KW-0472">Membrane</keyword>
<dbReference type="GO" id="GO:0008360">
    <property type="term" value="P:regulation of cell shape"/>
    <property type="evidence" value="ECO:0007669"/>
    <property type="project" value="UniProtKB-KW"/>
</dbReference>
<evidence type="ECO:0000256" key="7">
    <source>
        <dbReference type="ARBA" id="ARBA00023136"/>
    </source>
</evidence>
<keyword evidence="10" id="KW-1185">Reference proteome</keyword>
<proteinExistence type="inferred from homology"/>
<sequence>MSPTLAYQFNRLLRGSVPFAITVLLALMSVVPIGIAGYAIVTPSFVAISVFYWSIHRPYLMAPPICFVLGLLSDCLTGAPLGLSSFLYLMIHAIAVSQRRIFIGKAFVLTWFGFFLIGFLIAILSWIIVCLYSLALLPLTPILVQYALSLLVFPLFAWGFGLLQNNLLRLT</sequence>
<keyword evidence="6 8" id="KW-1133">Transmembrane helix</keyword>
<comment type="subcellular location">
    <subcellularLocation>
        <location evidence="1">Cell membrane</location>
        <topology evidence="1">Multi-pass membrane protein</topology>
    </subcellularLocation>
</comment>
<dbReference type="Proteomes" id="UP000476030">
    <property type="component" value="Unassembled WGS sequence"/>
</dbReference>
<evidence type="ECO:0000256" key="1">
    <source>
        <dbReference type="ARBA" id="ARBA00004651"/>
    </source>
</evidence>
<evidence type="ECO:0000256" key="6">
    <source>
        <dbReference type="ARBA" id="ARBA00022989"/>
    </source>
</evidence>
<reference evidence="9 10" key="1">
    <citation type="submission" date="2019-12" db="EMBL/GenBank/DDBJ databases">
        <title>Snethiella sp. nov. sp. isolated from sea sand.</title>
        <authorList>
            <person name="Kim J."/>
            <person name="Jeong S.E."/>
            <person name="Jung H.S."/>
            <person name="Jeon C.O."/>
        </authorList>
    </citation>
    <scope>NUCLEOTIDE SEQUENCE [LARGE SCALE GENOMIC DNA]</scope>
    <source>
        <strain evidence="9 10">DP05</strain>
    </source>
</reference>
<dbReference type="GO" id="GO:0005886">
    <property type="term" value="C:plasma membrane"/>
    <property type="evidence" value="ECO:0007669"/>
    <property type="project" value="UniProtKB-SubCell"/>
</dbReference>
<dbReference type="Pfam" id="PF04093">
    <property type="entry name" value="MreD"/>
    <property type="match status" value="1"/>
</dbReference>
<organism evidence="9 10">
    <name type="scientific">Sneathiella litorea</name>
    <dbReference type="NCBI Taxonomy" id="2606216"/>
    <lineage>
        <taxon>Bacteria</taxon>
        <taxon>Pseudomonadati</taxon>
        <taxon>Pseudomonadota</taxon>
        <taxon>Alphaproteobacteria</taxon>
        <taxon>Sneathiellales</taxon>
        <taxon>Sneathiellaceae</taxon>
        <taxon>Sneathiella</taxon>
    </lineage>
</organism>
<evidence type="ECO:0000256" key="5">
    <source>
        <dbReference type="ARBA" id="ARBA00022960"/>
    </source>
</evidence>
<dbReference type="AlphaFoldDB" id="A0A6L8WBM2"/>
<keyword evidence="4 8" id="KW-0812">Transmembrane</keyword>
<feature type="transmembrane region" description="Helical" evidence="8">
    <location>
        <begin position="108"/>
        <end position="137"/>
    </location>
</feature>
<comment type="similarity">
    <text evidence="2">Belongs to the MreD family.</text>
</comment>
<evidence type="ECO:0000313" key="10">
    <source>
        <dbReference type="Proteomes" id="UP000476030"/>
    </source>
</evidence>
<feature type="transmembrane region" description="Helical" evidence="8">
    <location>
        <begin position="67"/>
        <end position="96"/>
    </location>
</feature>
<dbReference type="RefSeq" id="WP_161316635.1">
    <property type="nucleotide sequence ID" value="NZ_WTUW01000009.1"/>
</dbReference>
<protein>
    <submittedName>
        <fullName evidence="9">Rod shape-determining protein MreD</fullName>
    </submittedName>
</protein>
<dbReference type="EMBL" id="WTUW01000009">
    <property type="protein sequence ID" value="MZR32059.1"/>
    <property type="molecule type" value="Genomic_DNA"/>
</dbReference>
<name>A0A6L8WBM2_9PROT</name>
<gene>
    <name evidence="9" type="primary">mreD</name>
    <name evidence="9" type="ORF">GQE98_15580</name>
</gene>
<evidence type="ECO:0000256" key="2">
    <source>
        <dbReference type="ARBA" id="ARBA00007776"/>
    </source>
</evidence>
<feature type="transmembrane region" description="Helical" evidence="8">
    <location>
        <begin position="38"/>
        <end position="55"/>
    </location>
</feature>
<dbReference type="InterPro" id="IPR007227">
    <property type="entry name" value="Cell_shape_determining_MreD"/>
</dbReference>
<evidence type="ECO:0000313" key="9">
    <source>
        <dbReference type="EMBL" id="MZR32059.1"/>
    </source>
</evidence>
<evidence type="ECO:0000256" key="3">
    <source>
        <dbReference type="ARBA" id="ARBA00022475"/>
    </source>
</evidence>
<keyword evidence="5" id="KW-0133">Cell shape</keyword>